<dbReference type="SUPFAM" id="SSF52540">
    <property type="entry name" value="P-loop containing nucleoside triphosphate hydrolases"/>
    <property type="match status" value="1"/>
</dbReference>
<keyword evidence="21 27" id="KW-0238">DNA-binding</keyword>
<keyword evidence="14 27" id="KW-0378">Hydrolase</keyword>
<dbReference type="GO" id="GO:0003677">
    <property type="term" value="F:DNA binding"/>
    <property type="evidence" value="ECO:0007669"/>
    <property type="project" value="UniProtKB-UniRule"/>
</dbReference>
<dbReference type="Pfam" id="PF01057">
    <property type="entry name" value="Parvo_NS1"/>
    <property type="match status" value="1"/>
</dbReference>
<evidence type="ECO:0000256" key="17">
    <source>
        <dbReference type="ARBA" id="ARBA00022842"/>
    </source>
</evidence>
<dbReference type="GO" id="GO:0006260">
    <property type="term" value="P:DNA replication"/>
    <property type="evidence" value="ECO:0007669"/>
    <property type="project" value="UniProtKB-UniRule"/>
</dbReference>
<sequence>MAVHLLREENKRAWLDNIQAYNAISRFGHPSYTYVLKFPDLQYEGERWLTWNQLMVPFWFPARGGYTREQYDEFYAQAPWPYDKPEHDEFLMLRGPAALFYQVLGDCAYNACHRWFRSRQCTAQPDFQSFIQVERGRHNLHVHVVISGKGLNRWMAKLAATELGDLWLHSLIQHAQCMNADGIHLEEPWSDCMDILEMARARQVSGTHHYCDVLKYKARSGHMHSCPVNAVDFITNYLLRKNLKYHIFMSAERSTPTEAYWPEVGDEKTYTDTIINGLFLPAANRKLLYKQLLSHACQPQNEPRFSGVEMSTLPEVRKQTWSSTSGTAEGTKITRKQSCMIDCMQRALTNHWLTYEQLVLGCPDLVVMLESQPGGSKLVDQMLHMAHVTLCKQHTALSYIFAQHGTPALTPDNMLVRLFNTQGYNPWQAGHWLCLHLSKQAGKQNTISFYGPASTGKTNMAKAIVQAVGLYGCVNHQNKSFVFNDCAAKLVLWWEECTMTADWVEQAKCVMGGTEFRIDRKHRESQLLMQTPLIVSTNNDIYTVTGGNTITHVHSKPLKERVVQFNFMKQLPSTFGEIGTRDVAALLHACATRFAGKLTLQGFYDTWNLDHVHNTFPLANLCASHSQDWVLHDNGLCVQCGGYLPLQRQPLEPVLEDVSSEVSSPGRPDSPSECGFYHQLSLGDSLSFSFQGSTGRSASDTEPESPERKRQRVETPEVPPASPASQRFDSAIQRVSDEYATQPDNLWDQQQCDRLLEEALSNWSEHMGIVHTPKSRQGKEPPIVLHCFEDMPDLEDSGDEGNKENAQPQQKPKTTTVSEQTSPARPCSGRGLKRAYEQEEDADDPVPGTSSDSS</sequence>
<comment type="similarity">
    <text evidence="4">Belongs to the parvoviruses initiator protein NS1 family.</text>
</comment>
<keyword evidence="22" id="KW-0804">Transcription</keyword>
<evidence type="ECO:0000256" key="7">
    <source>
        <dbReference type="ARBA" id="ARBA00020731"/>
    </source>
</evidence>
<keyword evidence="17" id="KW-0460">Magnesium</keyword>
<dbReference type="RefSeq" id="YP_009551693.1">
    <property type="nucleotide sequence ID" value="NC_040533.1"/>
</dbReference>
<dbReference type="GO" id="GO:0004519">
    <property type="term" value="F:endonuclease activity"/>
    <property type="evidence" value="ECO:0007669"/>
    <property type="project" value="UniProtKB-UniRule"/>
</dbReference>
<feature type="active site" description="For nuclease activity" evidence="27">
    <location>
        <position position="237"/>
    </location>
</feature>
<dbReference type="GO" id="GO:0003678">
    <property type="term" value="F:DNA helicase activity"/>
    <property type="evidence" value="ECO:0007669"/>
    <property type="project" value="UniProtKB-EC"/>
</dbReference>
<keyword evidence="8 27" id="KW-1048">Host nucleus</keyword>
<reference evidence="31 32" key="1">
    <citation type="journal article" date="2017" name="Ecol. Evol.">
        <title>Viral gut metagenomics of sympatric wild and domestic canids, and monitoring of viruses: Insights from an endangered wolf population.</title>
        <authorList>
            <person name="Conceicao-Neto N."/>
            <person name="Godinho R."/>
            <person name="Alvares F."/>
            <person name="Yinda C.K."/>
            <person name="Deboutte W."/>
            <person name="Zeller M."/>
            <person name="Laenen L."/>
            <person name="Heylen E."/>
            <person name="Roque S."/>
            <person name="Petrucci-Fonseca F."/>
            <person name="Santos N."/>
            <person name="Van Ranst M."/>
            <person name="Mesquita J.R."/>
            <person name="Matthijnssens J."/>
        </authorList>
    </citation>
    <scope>NUCLEOTIDE SEQUENCE [LARGE SCALE GENOMIC DNA]</scope>
    <source>
        <strain evidence="31">South Douro</strain>
    </source>
</reference>
<evidence type="ECO:0000256" key="2">
    <source>
        <dbReference type="ARBA" id="ARBA00002892"/>
    </source>
</evidence>
<keyword evidence="32" id="KW-1185">Reference proteome</keyword>
<evidence type="ECO:0000256" key="6">
    <source>
        <dbReference type="ARBA" id="ARBA00012551"/>
    </source>
</evidence>
<keyword evidence="10 27" id="KW-0540">Nuclease</keyword>
<feature type="short sequence motif" description="RCR-2" evidence="27">
    <location>
        <begin position="141"/>
        <end position="143"/>
    </location>
</feature>
<evidence type="ECO:0000256" key="14">
    <source>
        <dbReference type="ARBA" id="ARBA00022801"/>
    </source>
</evidence>
<keyword evidence="16" id="KW-0067">ATP-binding</keyword>
<dbReference type="GeneID" id="41700893"/>
<dbReference type="PROSITE" id="PS51206">
    <property type="entry name" value="SF3_HELICASE_1"/>
    <property type="match status" value="1"/>
</dbReference>
<dbReference type="Gene3D" id="3.40.50.300">
    <property type="entry name" value="P-loop containing nucleotide triphosphate hydrolases"/>
    <property type="match status" value="1"/>
</dbReference>
<evidence type="ECO:0000256" key="5">
    <source>
        <dbReference type="ARBA" id="ARBA00011717"/>
    </source>
</evidence>
<keyword evidence="18" id="KW-0805">Transcription regulation</keyword>
<comment type="function">
    <text evidence="2">Multifunctional protein which displays endonuclease and helicase activities required for initiating and directing viral DNA replication. Also plays a role in viral packaging and transactivation of several promoters. Binds site-specifically to 2-3 approximate tandem copies within the origins of replication (Ori), unwinds this hairpin region and nicks one DNA strand thereby initiating the rolling circle replication (RCR). Becomes covalently attached to the 5' end of the nick and provides a 3'OH for priming DNA synthesis. The helicase activity unwinds DNA in a 3'-5' direction on the longer strand. Participates in the transcriptional regulation of several promoters.</text>
</comment>
<dbReference type="OrthoDB" id="2007at10239"/>
<dbReference type="Proteomes" id="UP000289801">
    <property type="component" value="Segment"/>
</dbReference>
<feature type="compositionally biased region" description="Basic and acidic residues" evidence="28">
    <location>
        <begin position="705"/>
        <end position="715"/>
    </location>
</feature>
<evidence type="ECO:0000256" key="25">
    <source>
        <dbReference type="ARBA" id="ARBA00032999"/>
    </source>
</evidence>
<feature type="domain" description="PV NS1-Nuc" evidence="30">
    <location>
        <begin position="27"/>
        <end position="299"/>
    </location>
</feature>
<dbReference type="Pfam" id="PF22419">
    <property type="entry name" value="HBoV_NS1-like_N"/>
    <property type="match status" value="1"/>
</dbReference>
<comment type="subunit">
    <text evidence="5">Homooligomer; when bound to DNA.</text>
</comment>
<comment type="cofactor">
    <cofactor evidence="1">
        <name>Mg(2+)</name>
        <dbReference type="ChEBI" id="CHEBI:18420"/>
    </cofactor>
</comment>
<organism evidence="31 32">
    <name type="scientific">Lupine bocavirus</name>
    <dbReference type="NCBI Taxonomy" id="2017714"/>
    <lineage>
        <taxon>Viruses</taxon>
        <taxon>Monodnaviria</taxon>
        <taxon>Shotokuvirae</taxon>
        <taxon>Cossaviricota</taxon>
        <taxon>Quintoviricetes</taxon>
        <taxon>Piccovirales</taxon>
        <taxon>Parvoviridae</taxon>
        <taxon>Parvovirinae</taxon>
        <taxon>Bocaparvovirus</taxon>
        <taxon>Bocaparvovirus incertum1</taxon>
    </lineage>
</organism>
<evidence type="ECO:0000256" key="4">
    <source>
        <dbReference type="ARBA" id="ARBA00009826"/>
    </source>
</evidence>
<dbReference type="GO" id="GO:0042025">
    <property type="term" value="C:host cell nucleus"/>
    <property type="evidence" value="ECO:0007669"/>
    <property type="project" value="UniProtKB-SubCell"/>
</dbReference>
<keyword evidence="19" id="KW-1194">Viral DNA replication</keyword>
<keyword evidence="23" id="KW-0511">Multifunctional enzyme</keyword>
<evidence type="ECO:0000256" key="24">
    <source>
        <dbReference type="ARBA" id="ARBA00030491"/>
    </source>
</evidence>
<keyword evidence="11" id="KW-0479">Metal-binding</keyword>
<evidence type="ECO:0000256" key="15">
    <source>
        <dbReference type="ARBA" id="ARBA00022806"/>
    </source>
</evidence>
<feature type="region of interest" description="Disordered" evidence="28">
    <location>
        <begin position="791"/>
        <end position="854"/>
    </location>
</feature>
<proteinExistence type="inferred from homology"/>
<evidence type="ECO:0000256" key="27">
    <source>
        <dbReference type="PROSITE-ProRule" id="PRU01366"/>
    </source>
</evidence>
<dbReference type="InterPro" id="IPR054766">
    <property type="entry name" value="BoV_NS1-like_N"/>
</dbReference>
<evidence type="ECO:0000256" key="19">
    <source>
        <dbReference type="ARBA" id="ARBA00023109"/>
    </source>
</evidence>
<evidence type="ECO:0000256" key="1">
    <source>
        <dbReference type="ARBA" id="ARBA00001946"/>
    </source>
</evidence>
<dbReference type="InterPro" id="IPR001257">
    <property type="entry name" value="Parvovirus_NS1_helicase"/>
</dbReference>
<evidence type="ECO:0000256" key="20">
    <source>
        <dbReference type="ARBA" id="ARBA00023124"/>
    </source>
</evidence>
<evidence type="ECO:0000256" key="22">
    <source>
        <dbReference type="ARBA" id="ARBA00023163"/>
    </source>
</evidence>
<name>A0A221LEC6_9VIRU</name>
<keyword evidence="12 27" id="KW-0547">Nucleotide-binding</keyword>
<feature type="short sequence motif" description="RCR-3" evidence="27">
    <location>
        <begin position="237"/>
        <end position="241"/>
    </location>
</feature>
<dbReference type="PROSITE" id="PS52022">
    <property type="entry name" value="PV_NS1_NUC"/>
    <property type="match status" value="1"/>
</dbReference>
<feature type="compositionally biased region" description="Polar residues" evidence="28">
    <location>
        <begin position="690"/>
        <end position="700"/>
    </location>
</feature>
<evidence type="ECO:0000256" key="28">
    <source>
        <dbReference type="SAM" id="MobiDB-lite"/>
    </source>
</evidence>
<dbReference type="InterPro" id="IPR049901">
    <property type="entry name" value="PV_NS1-NUC"/>
</dbReference>
<evidence type="ECO:0000256" key="10">
    <source>
        <dbReference type="ARBA" id="ARBA00022722"/>
    </source>
</evidence>
<comment type="subcellular location">
    <subcellularLocation>
        <location evidence="3 27">Host nucleus</location>
    </subcellularLocation>
</comment>
<evidence type="ECO:0000259" key="30">
    <source>
        <dbReference type="PROSITE" id="PS52022"/>
    </source>
</evidence>
<dbReference type="EC" id="3.6.4.12" evidence="6"/>
<dbReference type="GO" id="GO:0016787">
    <property type="term" value="F:hydrolase activity"/>
    <property type="evidence" value="ECO:0007669"/>
    <property type="project" value="UniProtKB-KW"/>
</dbReference>
<comment type="catalytic activity">
    <reaction evidence="26">
        <text>ATP + H2O = ADP + phosphate + H(+)</text>
        <dbReference type="Rhea" id="RHEA:13065"/>
        <dbReference type="ChEBI" id="CHEBI:15377"/>
        <dbReference type="ChEBI" id="CHEBI:15378"/>
        <dbReference type="ChEBI" id="CHEBI:30616"/>
        <dbReference type="ChEBI" id="CHEBI:43474"/>
        <dbReference type="ChEBI" id="CHEBI:456216"/>
        <dbReference type="EC" id="3.6.4.12"/>
    </reaction>
</comment>
<keyword evidence="9 27" id="KW-0235">DNA replication</keyword>
<dbReference type="KEGG" id="vg:41700893"/>
<dbReference type="EMBL" id="KY214448">
    <property type="protein sequence ID" value="ASM93495.1"/>
    <property type="molecule type" value="Genomic_DNA"/>
</dbReference>
<dbReference type="GO" id="GO:0005524">
    <property type="term" value="F:ATP binding"/>
    <property type="evidence" value="ECO:0007669"/>
    <property type="project" value="UniProtKB-KW"/>
</dbReference>
<evidence type="ECO:0000256" key="18">
    <source>
        <dbReference type="ARBA" id="ARBA00023015"/>
    </source>
</evidence>
<dbReference type="InterPro" id="IPR014015">
    <property type="entry name" value="Helicase_SF3_DNA-vir"/>
</dbReference>
<evidence type="ECO:0000256" key="16">
    <source>
        <dbReference type="ARBA" id="ARBA00022840"/>
    </source>
</evidence>
<evidence type="ECO:0000256" key="11">
    <source>
        <dbReference type="ARBA" id="ARBA00022723"/>
    </source>
</evidence>
<feature type="compositionally biased region" description="Polar residues" evidence="28">
    <location>
        <begin position="804"/>
        <end position="823"/>
    </location>
</feature>
<keyword evidence="13 27" id="KW-0255">Endonuclease</keyword>
<feature type="region of interest" description="Disordered" evidence="28">
    <location>
        <begin position="690"/>
        <end position="729"/>
    </location>
</feature>
<dbReference type="GO" id="GO:0046872">
    <property type="term" value="F:metal ion binding"/>
    <property type="evidence" value="ECO:0007669"/>
    <property type="project" value="UniProtKB-KW"/>
</dbReference>
<evidence type="ECO:0000256" key="13">
    <source>
        <dbReference type="ARBA" id="ARBA00022759"/>
    </source>
</evidence>
<evidence type="ECO:0000256" key="3">
    <source>
        <dbReference type="ARBA" id="ARBA00004147"/>
    </source>
</evidence>
<keyword evidence="15" id="KW-0347">Helicase</keyword>
<dbReference type="GO" id="GO:0039693">
    <property type="term" value="P:viral DNA genome replication"/>
    <property type="evidence" value="ECO:0007669"/>
    <property type="project" value="UniProtKB-KW"/>
</dbReference>
<evidence type="ECO:0000313" key="32">
    <source>
        <dbReference type="Proteomes" id="UP000289801"/>
    </source>
</evidence>
<accession>A0A221LEC6</accession>
<evidence type="ECO:0000256" key="12">
    <source>
        <dbReference type="ARBA" id="ARBA00022741"/>
    </source>
</evidence>
<protein>
    <recommendedName>
        <fullName evidence="7">Initiator protein NS1</fullName>
        <ecNumber evidence="6">3.6.4.12</ecNumber>
    </recommendedName>
    <alternativeName>
        <fullName evidence="24">Non-structural protein 1</fullName>
    </alternativeName>
    <alternativeName>
        <fullName evidence="25">Non-structural protein NS1</fullName>
    </alternativeName>
</protein>
<feature type="domain" description="SF3 helicase" evidence="29">
    <location>
        <begin position="413"/>
        <end position="580"/>
    </location>
</feature>
<evidence type="ECO:0000256" key="8">
    <source>
        <dbReference type="ARBA" id="ARBA00022562"/>
    </source>
</evidence>
<dbReference type="Gene3D" id="3.40.1310.20">
    <property type="match status" value="1"/>
</dbReference>
<keyword evidence="20 27" id="KW-0190">Covalent protein-DNA linkage</keyword>
<evidence type="ECO:0000256" key="21">
    <source>
        <dbReference type="ARBA" id="ARBA00023125"/>
    </source>
</evidence>
<evidence type="ECO:0000313" key="31">
    <source>
        <dbReference type="EMBL" id="ASM93495.1"/>
    </source>
</evidence>
<evidence type="ECO:0000256" key="23">
    <source>
        <dbReference type="ARBA" id="ARBA00023268"/>
    </source>
</evidence>
<evidence type="ECO:0000256" key="9">
    <source>
        <dbReference type="ARBA" id="ARBA00022705"/>
    </source>
</evidence>
<dbReference type="InterPro" id="IPR027417">
    <property type="entry name" value="P-loop_NTPase"/>
</dbReference>
<evidence type="ECO:0000259" key="29">
    <source>
        <dbReference type="PROSITE" id="PS51206"/>
    </source>
</evidence>
<evidence type="ECO:0000256" key="26">
    <source>
        <dbReference type="ARBA" id="ARBA00047995"/>
    </source>
</evidence>